<evidence type="ECO:0000256" key="6">
    <source>
        <dbReference type="ARBA" id="ARBA00022741"/>
    </source>
</evidence>
<keyword evidence="5" id="KW-0677">Repeat</keyword>
<dbReference type="CDD" id="cd18578">
    <property type="entry name" value="ABC_6TM_Pgp_ABCB1_D2_like"/>
    <property type="match status" value="1"/>
</dbReference>
<evidence type="ECO:0000256" key="5">
    <source>
        <dbReference type="ARBA" id="ARBA00022737"/>
    </source>
</evidence>
<dbReference type="Gene3D" id="1.20.1560.10">
    <property type="entry name" value="ABC transporter type 1, transmembrane domain"/>
    <property type="match status" value="1"/>
</dbReference>
<comment type="subcellular location">
    <subcellularLocation>
        <location evidence="1">Membrane</location>
        <topology evidence="1">Multi-pass membrane protein</topology>
    </subcellularLocation>
</comment>
<dbReference type="PROSITE" id="PS50893">
    <property type="entry name" value="ABC_TRANSPORTER_2"/>
    <property type="match status" value="2"/>
</dbReference>
<organism evidence="14 15">
    <name type="scientific">Podospora appendiculata</name>
    <dbReference type="NCBI Taxonomy" id="314037"/>
    <lineage>
        <taxon>Eukaryota</taxon>
        <taxon>Fungi</taxon>
        <taxon>Dikarya</taxon>
        <taxon>Ascomycota</taxon>
        <taxon>Pezizomycotina</taxon>
        <taxon>Sordariomycetes</taxon>
        <taxon>Sordariomycetidae</taxon>
        <taxon>Sordariales</taxon>
        <taxon>Podosporaceae</taxon>
        <taxon>Podospora</taxon>
    </lineage>
</organism>
<dbReference type="PANTHER" id="PTHR43394:SF11">
    <property type="entry name" value="ATP-BINDING CASSETTE TRANSPORTER"/>
    <property type="match status" value="1"/>
</dbReference>
<feature type="transmembrane region" description="Helical" evidence="11">
    <location>
        <begin position="819"/>
        <end position="839"/>
    </location>
</feature>
<keyword evidence="3" id="KW-0813">Transport</keyword>
<feature type="transmembrane region" description="Helical" evidence="11">
    <location>
        <begin position="999"/>
        <end position="1025"/>
    </location>
</feature>
<dbReference type="Pfam" id="PF00005">
    <property type="entry name" value="ABC_tran"/>
    <property type="match status" value="2"/>
</dbReference>
<feature type="domain" description="ABC transporter" evidence="12">
    <location>
        <begin position="1115"/>
        <end position="1353"/>
    </location>
</feature>
<evidence type="ECO:0000256" key="9">
    <source>
        <dbReference type="ARBA" id="ARBA00023136"/>
    </source>
</evidence>
<feature type="transmembrane region" description="Helical" evidence="11">
    <location>
        <begin position="192"/>
        <end position="211"/>
    </location>
</feature>
<feature type="domain" description="ABC transmembrane type-1" evidence="13">
    <location>
        <begin position="776"/>
        <end position="1065"/>
    </location>
</feature>
<feature type="domain" description="ABC transmembrane type-1" evidence="13">
    <location>
        <begin position="62"/>
        <end position="365"/>
    </location>
</feature>
<dbReference type="GO" id="GO:0090374">
    <property type="term" value="P:oligopeptide export from mitochondrion"/>
    <property type="evidence" value="ECO:0007669"/>
    <property type="project" value="TreeGrafter"/>
</dbReference>
<dbReference type="InterPro" id="IPR027417">
    <property type="entry name" value="P-loop_NTPase"/>
</dbReference>
<dbReference type="GO" id="GO:0015421">
    <property type="term" value="F:ABC-type oligopeptide transporter activity"/>
    <property type="evidence" value="ECO:0007669"/>
    <property type="project" value="TreeGrafter"/>
</dbReference>
<feature type="transmembrane region" description="Helical" evidence="11">
    <location>
        <begin position="295"/>
        <end position="317"/>
    </location>
</feature>
<evidence type="ECO:0000256" key="3">
    <source>
        <dbReference type="ARBA" id="ARBA00022448"/>
    </source>
</evidence>
<dbReference type="SMART" id="SM00382">
    <property type="entry name" value="AAA"/>
    <property type="match status" value="2"/>
</dbReference>
<dbReference type="Gene3D" id="3.40.50.300">
    <property type="entry name" value="P-loop containing nucleotide triphosphate hydrolases"/>
    <property type="match status" value="2"/>
</dbReference>
<evidence type="ECO:0000256" key="8">
    <source>
        <dbReference type="ARBA" id="ARBA00022989"/>
    </source>
</evidence>
<feature type="region of interest" description="Disordered" evidence="10">
    <location>
        <begin position="1"/>
        <end position="31"/>
    </location>
</feature>
<evidence type="ECO:0000256" key="10">
    <source>
        <dbReference type="SAM" id="MobiDB-lite"/>
    </source>
</evidence>
<dbReference type="CDD" id="cd18577">
    <property type="entry name" value="ABC_6TM_Pgp_ABCB1_D1_like"/>
    <property type="match status" value="1"/>
</dbReference>
<dbReference type="GO" id="GO:0005524">
    <property type="term" value="F:ATP binding"/>
    <property type="evidence" value="ECO:0007669"/>
    <property type="project" value="UniProtKB-KW"/>
</dbReference>
<dbReference type="GO" id="GO:0005743">
    <property type="term" value="C:mitochondrial inner membrane"/>
    <property type="evidence" value="ECO:0007669"/>
    <property type="project" value="TreeGrafter"/>
</dbReference>
<dbReference type="PROSITE" id="PS50929">
    <property type="entry name" value="ABC_TM1F"/>
    <property type="match status" value="2"/>
</dbReference>
<feature type="compositionally biased region" description="Polar residues" evidence="10">
    <location>
        <begin position="723"/>
        <end position="734"/>
    </location>
</feature>
<dbReference type="Proteomes" id="UP001270362">
    <property type="component" value="Unassembled WGS sequence"/>
</dbReference>
<dbReference type="PANTHER" id="PTHR43394">
    <property type="entry name" value="ATP-DEPENDENT PERMEASE MDL1, MITOCHONDRIAL"/>
    <property type="match status" value="1"/>
</dbReference>
<comment type="caution">
    <text evidence="14">The sequence shown here is derived from an EMBL/GenBank/DDBJ whole genome shotgun (WGS) entry which is preliminary data.</text>
</comment>
<feature type="transmembrane region" description="Helical" evidence="11">
    <location>
        <begin position="772"/>
        <end position="799"/>
    </location>
</feature>
<evidence type="ECO:0000256" key="2">
    <source>
        <dbReference type="ARBA" id="ARBA00007577"/>
    </source>
</evidence>
<dbReference type="EMBL" id="JAULSO010000009">
    <property type="protein sequence ID" value="KAK3680827.1"/>
    <property type="molecule type" value="Genomic_DNA"/>
</dbReference>
<evidence type="ECO:0000256" key="1">
    <source>
        <dbReference type="ARBA" id="ARBA00004141"/>
    </source>
</evidence>
<protein>
    <submittedName>
        <fullName evidence="14">P-loop containing nucleoside triphosphate hydrolase protein</fullName>
    </submittedName>
</protein>
<dbReference type="InterPro" id="IPR036640">
    <property type="entry name" value="ABC1_TM_sf"/>
</dbReference>
<evidence type="ECO:0000256" key="11">
    <source>
        <dbReference type="SAM" id="Phobius"/>
    </source>
</evidence>
<proteinExistence type="inferred from homology"/>
<evidence type="ECO:0000256" key="7">
    <source>
        <dbReference type="ARBA" id="ARBA00022840"/>
    </source>
</evidence>
<evidence type="ECO:0000259" key="12">
    <source>
        <dbReference type="PROSITE" id="PS50893"/>
    </source>
</evidence>
<dbReference type="SUPFAM" id="SSF52540">
    <property type="entry name" value="P-loop containing nucleoside triphosphate hydrolases"/>
    <property type="match status" value="2"/>
</dbReference>
<keyword evidence="4 11" id="KW-0812">Transmembrane</keyword>
<accession>A0AAE0WYS7</accession>
<feature type="transmembrane region" description="Helical" evidence="11">
    <location>
        <begin position="119"/>
        <end position="140"/>
    </location>
</feature>
<feature type="transmembrane region" description="Helical" evidence="11">
    <location>
        <begin position="58"/>
        <end position="82"/>
    </location>
</feature>
<evidence type="ECO:0000256" key="4">
    <source>
        <dbReference type="ARBA" id="ARBA00022692"/>
    </source>
</evidence>
<comment type="similarity">
    <text evidence="2">Belongs to the ABC transporter superfamily. ABCB family. Multidrug resistance exporter (TC 3.A.1.201) subfamily.</text>
</comment>
<reference evidence="14" key="1">
    <citation type="journal article" date="2023" name="Mol. Phylogenet. Evol.">
        <title>Genome-scale phylogeny and comparative genomics of the fungal order Sordariales.</title>
        <authorList>
            <person name="Hensen N."/>
            <person name="Bonometti L."/>
            <person name="Westerberg I."/>
            <person name="Brannstrom I.O."/>
            <person name="Guillou S."/>
            <person name="Cros-Aarteil S."/>
            <person name="Calhoun S."/>
            <person name="Haridas S."/>
            <person name="Kuo A."/>
            <person name="Mondo S."/>
            <person name="Pangilinan J."/>
            <person name="Riley R."/>
            <person name="LaButti K."/>
            <person name="Andreopoulos B."/>
            <person name="Lipzen A."/>
            <person name="Chen C."/>
            <person name="Yan M."/>
            <person name="Daum C."/>
            <person name="Ng V."/>
            <person name="Clum A."/>
            <person name="Steindorff A."/>
            <person name="Ohm R.A."/>
            <person name="Martin F."/>
            <person name="Silar P."/>
            <person name="Natvig D.O."/>
            <person name="Lalanne C."/>
            <person name="Gautier V."/>
            <person name="Ament-Velasquez S.L."/>
            <person name="Kruys A."/>
            <person name="Hutchinson M.I."/>
            <person name="Powell A.J."/>
            <person name="Barry K."/>
            <person name="Miller A.N."/>
            <person name="Grigoriev I.V."/>
            <person name="Debuchy R."/>
            <person name="Gladieux P."/>
            <person name="Hiltunen Thoren M."/>
            <person name="Johannesson H."/>
        </authorList>
    </citation>
    <scope>NUCLEOTIDE SEQUENCE</scope>
    <source>
        <strain evidence="14">CBS 314.62</strain>
    </source>
</reference>
<dbReference type="Pfam" id="PF00664">
    <property type="entry name" value="ABC_membrane"/>
    <property type="match status" value="2"/>
</dbReference>
<dbReference type="InterPro" id="IPR003593">
    <property type="entry name" value="AAA+_ATPase"/>
</dbReference>
<dbReference type="InterPro" id="IPR017871">
    <property type="entry name" value="ABC_transporter-like_CS"/>
</dbReference>
<feature type="transmembrane region" description="Helical" evidence="11">
    <location>
        <begin position="920"/>
        <end position="941"/>
    </location>
</feature>
<feature type="domain" description="ABC transporter" evidence="12">
    <location>
        <begin position="401"/>
        <end position="679"/>
    </location>
</feature>
<name>A0AAE0WYS7_9PEZI</name>
<feature type="transmembrane region" description="Helical" evidence="11">
    <location>
        <begin position="888"/>
        <end position="914"/>
    </location>
</feature>
<sequence length="1357" mass="144982">MAANEAPDEKGVVADRPLSPSPSPAPSTWPAKAKVPGGSGLFGYIRIFFSVDPTWLDYLLLVVGTLAAAAAGVPFPLMGILFGQLVDDMNGATCAVVDPNAVVDPYAFEGAINSKVLDIVYIAIGAFCLIYAYVLSWSLVSQRLAQRLRARYIAALLRQPPAFFDARLAAGEVSSRLHGDITAVQAGTSEKVGILIASLSFFITCYVVAFIKQAKLAGMLISLIPAFMIMALVGGFFFTKYMGRASESTTKASSIASEALSNVNVVQAFGAGPRLEAKFALHMAEARTASIKKGFAAAVQAGMLYFIAYSANALAFWQGSRMIVATMEGHGNGSTVGQIYTVIFLLVDACVILGSIAPLLPLLGGASSAFERLMIDISAPSAIDGTSGEGLVLPHDTPGGIILDNVSFFYPSRPTQPVLRNVSLTFPAGKHTAIVGLSGSGKSTIAALIGRLQDPTEGTISLDGQDMRQLNVRNLRSFISMVQQEPSLLDRSILENIALGLINSPKPEHQHLKAVLHGPKLSKLAAKGKDAVTTSIVDACGPEVAEIVRLVRHAAEQADADRFVTRLESGFGTLAGASGSLVSGGQRQRIALARALVRDPRILVLDEATSALDSESERRIQDAVDRVANDRTVISIAHRLSTVKNADNIVVMEAGQVVEQGSYAELMAVEGGAFARMANLQTLGPAGRGEEGSSVSGDSLTASTLRLDGTAAEKLDLGDATKANLNKATTNSNPIEKEDAEDETMKPDPILDQKQPISYVLRETGRYIRPSLGFLVIGVFAAVIVGGTFSGSGLIFGFTVGGLNPCSNTADRISYLGRFFGGLLFMLACIELFANFFAWSSFGIIAERLLYSVRVLSFRSLLEQGVHWHQSEGRSPSTLLTIITKDSAAIGGFSGSTIGTVFSIVVNFIVAIILSHIIAWKIAIVCLVTVPILLGTGYMQLRMLARYEERHTEAFSRATAVAVEAVQSIRTVAALSLEHEVMGSYNRLLRSTRDEMVKAAAFTNIWLALSNATSFLIYAFAYWWGSQRIMAGESTQTQFFIILVAMLVSAQLWGQMFTLAPEFSRARGAFSRILGIISLGSTKTLERRTVSGSGNDVEGTAEARVNSEKQGGIKIEFNNVSFAYPARLDVPVMDRVSFTIRPGQFIGLVGPSGAGKSTIMSLVQRLYTPTSGTILLDGIDLANQPASFRDSIALVPQEPALFDGTVRFNVGLGARPGQEATDAEIEDACRLANIHDTIMAMPDGYDTECGASAARLSGGQRQRLAIARALVRKPRLLLLDESTSALDAESEAALQVGLDRVARDTTVLAIAHRLKTVYRASNILVVEEGRIADSGTHAELMESRESYRVNAMSQLLQ</sequence>
<gene>
    <name evidence="14" type="ORF">B0T22DRAFT_313166</name>
</gene>
<dbReference type="InterPro" id="IPR011527">
    <property type="entry name" value="ABC1_TM_dom"/>
</dbReference>
<dbReference type="FunFam" id="1.20.1560.10:FF:000057">
    <property type="entry name" value="ABC multidrug transporter SitT"/>
    <property type="match status" value="2"/>
</dbReference>
<feature type="transmembrane region" description="Helical" evidence="11">
    <location>
        <begin position="217"/>
        <end position="238"/>
    </location>
</feature>
<dbReference type="InterPro" id="IPR003439">
    <property type="entry name" value="ABC_transporter-like_ATP-bd"/>
</dbReference>
<keyword evidence="9 11" id="KW-0472">Membrane</keyword>
<dbReference type="SUPFAM" id="SSF90123">
    <property type="entry name" value="ABC transporter transmembrane region"/>
    <property type="match status" value="2"/>
</dbReference>
<dbReference type="FunFam" id="3.40.50.300:FF:000913">
    <property type="entry name" value="ABC multidrug transporter SitT"/>
    <property type="match status" value="1"/>
</dbReference>
<dbReference type="PROSITE" id="PS00211">
    <property type="entry name" value="ABC_TRANSPORTER_1"/>
    <property type="match status" value="2"/>
</dbReference>
<keyword evidence="14" id="KW-0378">Hydrolase</keyword>
<keyword evidence="7" id="KW-0067">ATP-binding</keyword>
<reference evidence="14" key="2">
    <citation type="submission" date="2023-06" db="EMBL/GenBank/DDBJ databases">
        <authorList>
            <consortium name="Lawrence Berkeley National Laboratory"/>
            <person name="Haridas S."/>
            <person name="Hensen N."/>
            <person name="Bonometti L."/>
            <person name="Westerberg I."/>
            <person name="Brannstrom I.O."/>
            <person name="Guillou S."/>
            <person name="Cros-Aarteil S."/>
            <person name="Calhoun S."/>
            <person name="Kuo A."/>
            <person name="Mondo S."/>
            <person name="Pangilinan J."/>
            <person name="Riley R."/>
            <person name="Labutti K."/>
            <person name="Andreopoulos B."/>
            <person name="Lipzen A."/>
            <person name="Chen C."/>
            <person name="Yanf M."/>
            <person name="Daum C."/>
            <person name="Ng V."/>
            <person name="Clum A."/>
            <person name="Steindorff A."/>
            <person name="Ohm R."/>
            <person name="Martin F."/>
            <person name="Silar P."/>
            <person name="Natvig D."/>
            <person name="Lalanne C."/>
            <person name="Gautier V."/>
            <person name="Ament-Velasquez S.L."/>
            <person name="Kruys A."/>
            <person name="Hutchinson M.I."/>
            <person name="Powell A.J."/>
            <person name="Barry K."/>
            <person name="Miller A.N."/>
            <person name="Grigoriev I.V."/>
            <person name="Debuchy R."/>
            <person name="Gladieux P."/>
            <person name="Thoren M.H."/>
            <person name="Johannesson H."/>
        </authorList>
    </citation>
    <scope>NUCLEOTIDE SEQUENCE</scope>
    <source>
        <strain evidence="14">CBS 314.62</strain>
    </source>
</reference>
<evidence type="ECO:0000313" key="15">
    <source>
        <dbReference type="Proteomes" id="UP001270362"/>
    </source>
</evidence>
<feature type="transmembrane region" description="Helical" evidence="11">
    <location>
        <begin position="1037"/>
        <end position="1060"/>
    </location>
</feature>
<feature type="region of interest" description="Disordered" evidence="10">
    <location>
        <begin position="723"/>
        <end position="749"/>
    </location>
</feature>
<evidence type="ECO:0000259" key="13">
    <source>
        <dbReference type="PROSITE" id="PS50929"/>
    </source>
</evidence>
<keyword evidence="15" id="KW-1185">Reference proteome</keyword>
<dbReference type="GO" id="GO:0016887">
    <property type="term" value="F:ATP hydrolysis activity"/>
    <property type="evidence" value="ECO:0007669"/>
    <property type="project" value="InterPro"/>
</dbReference>
<keyword evidence="8 11" id="KW-1133">Transmembrane helix</keyword>
<dbReference type="InterPro" id="IPR039421">
    <property type="entry name" value="Type_1_exporter"/>
</dbReference>
<evidence type="ECO:0000313" key="14">
    <source>
        <dbReference type="EMBL" id="KAK3680827.1"/>
    </source>
</evidence>
<keyword evidence="6" id="KW-0547">Nucleotide-binding</keyword>